<dbReference type="Pfam" id="PF00296">
    <property type="entry name" value="Bac_luciferase"/>
    <property type="match status" value="1"/>
</dbReference>
<evidence type="ECO:0000313" key="9">
    <source>
        <dbReference type="Proteomes" id="UP001143328"/>
    </source>
</evidence>
<evidence type="ECO:0000256" key="4">
    <source>
        <dbReference type="ARBA" id="ARBA00023033"/>
    </source>
</evidence>
<dbReference type="SUPFAM" id="SSF51679">
    <property type="entry name" value="Bacterial luciferase-like"/>
    <property type="match status" value="1"/>
</dbReference>
<dbReference type="PANTHER" id="PTHR30011:SF16">
    <property type="entry name" value="C2H2 FINGER DOMAIN TRANSCRIPTION FACTOR (EUROFUNG)-RELATED"/>
    <property type="match status" value="1"/>
</dbReference>
<keyword evidence="2 6" id="KW-0288">FMN</keyword>
<dbReference type="Proteomes" id="UP001143328">
    <property type="component" value="Unassembled WGS sequence"/>
</dbReference>
<proteinExistence type="inferred from homology"/>
<feature type="binding site" evidence="6">
    <location>
        <position position="63"/>
    </location>
    <ligand>
        <name>FMN</name>
        <dbReference type="ChEBI" id="CHEBI:58210"/>
    </ligand>
</feature>
<evidence type="ECO:0000256" key="6">
    <source>
        <dbReference type="PIRSR" id="PIRSR000337-1"/>
    </source>
</evidence>
<dbReference type="RefSeq" id="WP_271196550.1">
    <property type="nucleotide sequence ID" value="NZ_BSFN01000010.1"/>
</dbReference>
<evidence type="ECO:0000313" key="8">
    <source>
        <dbReference type="EMBL" id="GLK90358.1"/>
    </source>
</evidence>
<feature type="binding site" evidence="6">
    <location>
        <position position="234"/>
    </location>
    <ligand>
        <name>FMN</name>
        <dbReference type="ChEBI" id="CHEBI:58210"/>
    </ligand>
</feature>
<comment type="similarity">
    <text evidence="5">Belongs to the NtaA/SnaA/DszA monooxygenase family.</text>
</comment>
<dbReference type="AlphaFoldDB" id="A0A9W6NGS0"/>
<dbReference type="PIRSF" id="PIRSF000337">
    <property type="entry name" value="NTA_MOA"/>
    <property type="match status" value="1"/>
</dbReference>
<feature type="domain" description="Luciferase-like" evidence="7">
    <location>
        <begin position="32"/>
        <end position="393"/>
    </location>
</feature>
<evidence type="ECO:0000259" key="7">
    <source>
        <dbReference type="Pfam" id="PF00296"/>
    </source>
</evidence>
<dbReference type="EMBL" id="BSFN01000010">
    <property type="protein sequence ID" value="GLK90358.1"/>
    <property type="molecule type" value="Genomic_DNA"/>
</dbReference>
<reference evidence="8" key="2">
    <citation type="submission" date="2023-01" db="EMBL/GenBank/DDBJ databases">
        <authorList>
            <person name="Sun Q."/>
            <person name="Evtushenko L."/>
        </authorList>
    </citation>
    <scope>NUCLEOTIDE SEQUENCE</scope>
    <source>
        <strain evidence="8">VKM B-2935</strain>
    </source>
</reference>
<evidence type="ECO:0000256" key="2">
    <source>
        <dbReference type="ARBA" id="ARBA00022643"/>
    </source>
</evidence>
<gene>
    <name evidence="8" type="ORF">GCM10017655_34210</name>
</gene>
<dbReference type="PANTHER" id="PTHR30011">
    <property type="entry name" value="ALKANESULFONATE MONOOXYGENASE-RELATED"/>
    <property type="match status" value="1"/>
</dbReference>
<evidence type="ECO:0000256" key="1">
    <source>
        <dbReference type="ARBA" id="ARBA00022630"/>
    </source>
</evidence>
<feature type="binding site" evidence="6">
    <location>
        <position position="109"/>
    </location>
    <ligand>
        <name>FMN</name>
        <dbReference type="ChEBI" id="CHEBI:58210"/>
    </ligand>
</feature>
<name>A0A9W6NGS0_9PSED</name>
<protein>
    <submittedName>
        <fullName evidence="8">N5,N10-methylene tetrahydromethanopterin reductase</fullName>
    </submittedName>
</protein>
<keyword evidence="3" id="KW-0560">Oxidoreductase</keyword>
<evidence type="ECO:0000256" key="3">
    <source>
        <dbReference type="ARBA" id="ARBA00023002"/>
    </source>
</evidence>
<reference evidence="8" key="1">
    <citation type="journal article" date="2014" name="Int. J. Syst. Evol. Microbiol.">
        <title>Complete genome sequence of Corynebacterium casei LMG S-19264T (=DSM 44701T), isolated from a smear-ripened cheese.</title>
        <authorList>
            <consortium name="US DOE Joint Genome Institute (JGI-PGF)"/>
            <person name="Walter F."/>
            <person name="Albersmeier A."/>
            <person name="Kalinowski J."/>
            <person name="Ruckert C."/>
        </authorList>
    </citation>
    <scope>NUCLEOTIDE SEQUENCE</scope>
    <source>
        <strain evidence="8">VKM B-2935</strain>
    </source>
</reference>
<comment type="caution">
    <text evidence="8">The sequence shown here is derived from an EMBL/GenBank/DDBJ whole genome shotgun (WGS) entry which is preliminary data.</text>
</comment>
<dbReference type="InterPro" id="IPR051260">
    <property type="entry name" value="Diverse_substr_monoxygenases"/>
</dbReference>
<dbReference type="InterPro" id="IPR016215">
    <property type="entry name" value="NTA_MOA"/>
</dbReference>
<keyword evidence="9" id="KW-1185">Reference proteome</keyword>
<keyword evidence="4" id="KW-0503">Monooxygenase</keyword>
<accession>A0A9W6NGS0</accession>
<dbReference type="NCBIfam" id="TIGR03860">
    <property type="entry name" value="FMN_nitrolo"/>
    <property type="match status" value="1"/>
</dbReference>
<dbReference type="GO" id="GO:0004497">
    <property type="term" value="F:monooxygenase activity"/>
    <property type="evidence" value="ECO:0007669"/>
    <property type="project" value="UniProtKB-KW"/>
</dbReference>
<sequence length="454" mass="50744">MSAANGKKQMLLNAFNMNCIGHINHGLWTHPRDNSTAYNTVEYWTELAQLLERGLFDGLFIADIVGVYDVYQNSVDVPLKEAIQLPVNDPLLLVSAMAAVTKNLGFGLTANLTYEAPYLFARRFSTLDHLSRGRVGWNIVTGYLDSAAKAMGLTEQIEHDRRYDQADEYLEVLYKLWEGSWEDGAVVNDREQRIYAQPAKVHKVEHHGEFYQVEGYHLCEPSLQRTPVLFQAGSSERGLLFAGQHAECVFISGQNKASTKAQVDKVRASAVAAGRKGDDVKVFMGLNVIVGETEEAAQAKLAEYKHYANAEAGVAHFSASTAIDFSQYELDEPIQHVKSNAIQSATKILQNNDWTRRKLLDQHALGGRYITLVGSPEQMADELESWIAETGLDGFNLTRIVTPESYVDFIDLVIPELQRRGSYKTAYSTGTLREKLFYQGAQLPPQHTGASYRR</sequence>
<keyword evidence="1 6" id="KW-0285">Flavoprotein</keyword>
<dbReference type="InterPro" id="IPR036661">
    <property type="entry name" value="Luciferase-like_sf"/>
</dbReference>
<feature type="binding site" evidence="6">
    <location>
        <position position="235"/>
    </location>
    <ligand>
        <name>FMN</name>
        <dbReference type="ChEBI" id="CHEBI:58210"/>
    </ligand>
</feature>
<dbReference type="Gene3D" id="3.20.20.30">
    <property type="entry name" value="Luciferase-like domain"/>
    <property type="match status" value="1"/>
</dbReference>
<feature type="binding site" evidence="6">
    <location>
        <position position="159"/>
    </location>
    <ligand>
        <name>FMN</name>
        <dbReference type="ChEBI" id="CHEBI:58210"/>
    </ligand>
</feature>
<evidence type="ECO:0000256" key="5">
    <source>
        <dbReference type="ARBA" id="ARBA00033748"/>
    </source>
</evidence>
<organism evidence="8 9">
    <name type="scientific">Pseudomonas turukhanskensis</name>
    <dbReference type="NCBI Taxonomy" id="1806536"/>
    <lineage>
        <taxon>Bacteria</taxon>
        <taxon>Pseudomonadati</taxon>
        <taxon>Pseudomonadota</taxon>
        <taxon>Gammaproteobacteria</taxon>
        <taxon>Pseudomonadales</taxon>
        <taxon>Pseudomonadaceae</taxon>
        <taxon>Pseudomonas</taxon>
    </lineage>
</organism>
<feature type="binding site" evidence="6">
    <location>
        <position position="163"/>
    </location>
    <ligand>
        <name>FMN</name>
        <dbReference type="ChEBI" id="CHEBI:58210"/>
    </ligand>
</feature>
<dbReference type="InterPro" id="IPR011251">
    <property type="entry name" value="Luciferase-like_dom"/>
</dbReference>
<dbReference type="GO" id="GO:0016705">
    <property type="term" value="F:oxidoreductase activity, acting on paired donors, with incorporation or reduction of molecular oxygen"/>
    <property type="evidence" value="ECO:0007669"/>
    <property type="project" value="InterPro"/>
</dbReference>